<accession>F2T720</accession>
<feature type="compositionally biased region" description="Basic and acidic residues" evidence="1">
    <location>
        <begin position="68"/>
        <end position="77"/>
    </location>
</feature>
<sequence length="186" mass="21547">MSSRKIFRTSDVKEAIDQINHLDRDNTRRVLKRLFQSLSQKEHNALLKTAEKTNKIKESEPHSSMSKIDSRSDEKKMIASHHQLTRLHGQKAADESVKKSESRSSKDSDVTAERFKQKFITSFIKLKKSWSSNICEFSDRDTDVKTVTEDKMKSVAQIEVKVKSVIEDIHEKKDEEKLKLTEADKQ</sequence>
<dbReference type="AlphaFoldDB" id="F2T720"/>
<dbReference type="HOGENOM" id="CLU_125042_0_0_1"/>
<organism evidence="2">
    <name type="scientific">Ajellomyces dermatitidis (strain ATCC 18188 / CBS 674.68)</name>
    <name type="common">Blastomyces dermatitidis</name>
    <dbReference type="NCBI Taxonomy" id="653446"/>
    <lineage>
        <taxon>Eukaryota</taxon>
        <taxon>Fungi</taxon>
        <taxon>Dikarya</taxon>
        <taxon>Ascomycota</taxon>
        <taxon>Pezizomycotina</taxon>
        <taxon>Eurotiomycetes</taxon>
        <taxon>Eurotiomycetidae</taxon>
        <taxon>Onygenales</taxon>
        <taxon>Ajellomycetaceae</taxon>
        <taxon>Blastomyces</taxon>
    </lineage>
</organism>
<name>F2T720_AJEDA</name>
<protein>
    <submittedName>
        <fullName evidence="2">Uncharacterized protein</fullName>
    </submittedName>
</protein>
<feature type="region of interest" description="Disordered" evidence="1">
    <location>
        <begin position="46"/>
        <end position="110"/>
    </location>
</feature>
<proteinExistence type="predicted"/>
<dbReference type="EMBL" id="GG749412">
    <property type="protein sequence ID" value="EGE79033.1"/>
    <property type="molecule type" value="Genomic_DNA"/>
</dbReference>
<evidence type="ECO:0000313" key="2">
    <source>
        <dbReference type="EMBL" id="EGE79033.1"/>
    </source>
</evidence>
<gene>
    <name evidence="2" type="ORF">BDDG_01971</name>
</gene>
<feature type="compositionally biased region" description="Basic and acidic residues" evidence="1">
    <location>
        <begin position="46"/>
        <end position="61"/>
    </location>
</feature>
<dbReference type="Proteomes" id="UP000007802">
    <property type="component" value="Unassembled WGS sequence"/>
</dbReference>
<reference evidence="2" key="1">
    <citation type="submission" date="2010-03" db="EMBL/GenBank/DDBJ databases">
        <title>Annotation of Blastomyces dermatitidis strain ATCC 18188.</title>
        <authorList>
            <consortium name="The Broad Institute Genome Sequencing Platform"/>
            <consortium name="Broad Institute Genome Sequencing Center for Infectious Disease."/>
            <person name="Cuomo C."/>
            <person name="Klein B."/>
            <person name="Sullivan T."/>
            <person name="Heitman J."/>
            <person name="Young S."/>
            <person name="Zeng Q."/>
            <person name="Gargeya S."/>
            <person name="Alvarado L."/>
            <person name="Berlin A.M."/>
            <person name="Chapman S.B."/>
            <person name="Chen Z."/>
            <person name="Freedman E."/>
            <person name="Gellesch M."/>
            <person name="Goldberg J."/>
            <person name="Griggs A."/>
            <person name="Gujja S."/>
            <person name="Heilman E."/>
            <person name="Heiman D."/>
            <person name="Howarth C."/>
            <person name="Mehta T."/>
            <person name="Neiman D."/>
            <person name="Pearson M."/>
            <person name="Roberts A."/>
            <person name="Saif S."/>
            <person name="Shea T."/>
            <person name="Shenoy N."/>
            <person name="Sisk P."/>
            <person name="Stolte C."/>
            <person name="Sykes S."/>
            <person name="White J."/>
            <person name="Yandava C."/>
            <person name="Haas B."/>
            <person name="Nusbaum C."/>
            <person name="Birren B."/>
        </authorList>
    </citation>
    <scope>NUCLEOTIDE SEQUENCE [LARGE SCALE GENOMIC DNA]</scope>
    <source>
        <strain evidence="2">ATCC 18188</strain>
    </source>
</reference>
<feature type="compositionally biased region" description="Basic and acidic residues" evidence="1">
    <location>
        <begin position="91"/>
        <end position="110"/>
    </location>
</feature>
<evidence type="ECO:0000256" key="1">
    <source>
        <dbReference type="SAM" id="MobiDB-lite"/>
    </source>
</evidence>